<feature type="transmembrane region" description="Helical" evidence="3">
    <location>
        <begin position="12"/>
        <end position="32"/>
    </location>
</feature>
<name>A0AA47MTG6_MERPO</name>
<dbReference type="PANTHER" id="PTHR11481:SF112">
    <property type="entry name" value="FC RECEPTOR-LIKE PROTEIN 4-RELATED"/>
    <property type="match status" value="1"/>
</dbReference>
<dbReference type="Pfam" id="PF13927">
    <property type="entry name" value="Ig_3"/>
    <property type="match status" value="4"/>
</dbReference>
<accession>A0AA47MTG6</accession>
<dbReference type="SMART" id="SM00409">
    <property type="entry name" value="IG"/>
    <property type="match status" value="5"/>
</dbReference>
<dbReference type="AlphaFoldDB" id="A0AA47MTG6"/>
<dbReference type="PROSITE" id="PS50835">
    <property type="entry name" value="IG_LIKE"/>
    <property type="match status" value="5"/>
</dbReference>
<dbReference type="Pfam" id="PF13895">
    <property type="entry name" value="Ig_2"/>
    <property type="match status" value="1"/>
</dbReference>
<evidence type="ECO:0000313" key="5">
    <source>
        <dbReference type="EMBL" id="KAK0145856.1"/>
    </source>
</evidence>
<dbReference type="EMBL" id="JAOPHQ010002718">
    <property type="protein sequence ID" value="KAK0145856.1"/>
    <property type="molecule type" value="Genomic_DNA"/>
</dbReference>
<dbReference type="InterPro" id="IPR050488">
    <property type="entry name" value="Ig_Fc_receptor"/>
</dbReference>
<dbReference type="InterPro" id="IPR003598">
    <property type="entry name" value="Ig_sub2"/>
</dbReference>
<dbReference type="InterPro" id="IPR036179">
    <property type="entry name" value="Ig-like_dom_sf"/>
</dbReference>
<evidence type="ECO:0000313" key="6">
    <source>
        <dbReference type="Proteomes" id="UP001174136"/>
    </source>
</evidence>
<dbReference type="CDD" id="cd00096">
    <property type="entry name" value="Ig"/>
    <property type="match status" value="5"/>
</dbReference>
<comment type="caution">
    <text evidence="5">The sequence shown here is derived from an EMBL/GenBank/DDBJ whole genome shotgun (WGS) entry which is preliminary data.</text>
</comment>
<feature type="transmembrane region" description="Helical" evidence="3">
    <location>
        <begin position="70"/>
        <end position="89"/>
    </location>
</feature>
<feature type="domain" description="Ig-like" evidence="4">
    <location>
        <begin position="195"/>
        <end position="278"/>
    </location>
</feature>
<protein>
    <submittedName>
        <fullName evidence="5">Hemicentin-1</fullName>
    </submittedName>
</protein>
<feature type="transmembrane region" description="Helical" evidence="3">
    <location>
        <begin position="339"/>
        <end position="366"/>
    </location>
</feature>
<sequence length="690" mass="75934">MVIVIENVAISMMVIVIENMAISMMGIVIENMAISMMVIVIENVAISMMGIVIENVAISMMVIVIENMAISMMVIVIENVAISMMGIVIENMAISMMAALQTPWSDVFPSETVTLSCSVAGGSDWTYTWNRDGHQVALQEPDVSVGSDGASLNISSARQEHAGQYTCIGQQYSRPVQTKPSNTVQLKVYGNKPWPILEKDPGFDQLYVGESVSLTCQVKVSSGWEYHWKKDGHLYPTANSGKNTLNISSPSLSDGGKYTCMATRGSTQFSTEDSNTLSLNFTVIEHMAISMMVIVIENMAISMMVIVIENMTISMMVIVIENMAISMMVIVIENTAISMMVIVIENTAISMMVIVIEHMAISMMVIVIENMAISMMVIVIENMAISMMVIVIENMAISMMIPVPRAALQTPWSDVFPSETVTLSCSVAGGSDWTYTWNRDGHQVALQEPDVSVGSDGASLNISSARQEHAGQYTCIGQHKSRPAKTKTSNTVQLKVYANTPLPVITQFPSAKKIYTAEVVSVNCSLDVSTGWEYQWYHNGTPVHTEKHSLITIPSTSFHNSGTYTCKAKRGTPTLFTTGYSQDHILSISDIPKATIKGNTPWSDMFPTESVELTCRAEGSSEWRYMWYRDSKPVVDERVVLSPDGSTLSFRAAPLVHAGQYMCRGQHKERDVSTHNSTEHPLKVYGEFKC</sequence>
<feature type="domain" description="Ig-like" evidence="4">
    <location>
        <begin position="110"/>
        <end position="177"/>
    </location>
</feature>
<evidence type="ECO:0000259" key="4">
    <source>
        <dbReference type="PROSITE" id="PS50835"/>
    </source>
</evidence>
<evidence type="ECO:0000256" key="2">
    <source>
        <dbReference type="ARBA" id="ARBA00023157"/>
    </source>
</evidence>
<keyword evidence="3" id="KW-1133">Transmembrane helix</keyword>
<dbReference type="Proteomes" id="UP001174136">
    <property type="component" value="Unassembled WGS sequence"/>
</dbReference>
<keyword evidence="6" id="KW-1185">Reference proteome</keyword>
<dbReference type="GO" id="GO:0009897">
    <property type="term" value="C:external side of plasma membrane"/>
    <property type="evidence" value="ECO:0007669"/>
    <property type="project" value="TreeGrafter"/>
</dbReference>
<keyword evidence="3" id="KW-0812">Transmembrane</keyword>
<keyword evidence="1" id="KW-0732">Signal</keyword>
<reference evidence="5" key="1">
    <citation type="journal article" date="2023" name="Front. Mar. Sci.">
        <title>A new Merluccius polli reference genome to investigate the effects of global change in West African waters.</title>
        <authorList>
            <person name="Mateo J.L."/>
            <person name="Blanco-Fernandez C."/>
            <person name="Garcia-Vazquez E."/>
            <person name="Machado-Schiaffino G."/>
        </authorList>
    </citation>
    <scope>NUCLEOTIDE SEQUENCE</scope>
    <source>
        <strain evidence="5">C29</strain>
        <tissue evidence="5">Fin</tissue>
    </source>
</reference>
<dbReference type="InterPro" id="IPR013783">
    <property type="entry name" value="Ig-like_fold"/>
</dbReference>
<feature type="transmembrane region" description="Helical" evidence="3">
    <location>
        <begin position="44"/>
        <end position="64"/>
    </location>
</feature>
<dbReference type="GO" id="GO:0006955">
    <property type="term" value="P:immune response"/>
    <property type="evidence" value="ECO:0007669"/>
    <property type="project" value="TreeGrafter"/>
</dbReference>
<feature type="domain" description="Ig-like" evidence="4">
    <location>
        <begin position="404"/>
        <end position="493"/>
    </location>
</feature>
<feature type="transmembrane region" description="Helical" evidence="3">
    <location>
        <begin position="287"/>
        <end position="307"/>
    </location>
</feature>
<dbReference type="SUPFAM" id="SSF48726">
    <property type="entry name" value="Immunoglobulin"/>
    <property type="match status" value="5"/>
</dbReference>
<dbReference type="PANTHER" id="PTHR11481">
    <property type="entry name" value="IMMUNOGLOBULIN FC RECEPTOR"/>
    <property type="match status" value="1"/>
</dbReference>
<gene>
    <name evidence="5" type="primary">HMCN1_3</name>
    <name evidence="5" type="ORF">N1851_015217</name>
</gene>
<dbReference type="SMART" id="SM00408">
    <property type="entry name" value="IGc2"/>
    <property type="match status" value="5"/>
</dbReference>
<dbReference type="GO" id="GO:0004888">
    <property type="term" value="F:transmembrane signaling receptor activity"/>
    <property type="evidence" value="ECO:0007669"/>
    <property type="project" value="TreeGrafter"/>
</dbReference>
<proteinExistence type="predicted"/>
<organism evidence="5 6">
    <name type="scientific">Merluccius polli</name>
    <name type="common">Benguela hake</name>
    <name type="synonym">Merluccius cadenati</name>
    <dbReference type="NCBI Taxonomy" id="89951"/>
    <lineage>
        <taxon>Eukaryota</taxon>
        <taxon>Metazoa</taxon>
        <taxon>Chordata</taxon>
        <taxon>Craniata</taxon>
        <taxon>Vertebrata</taxon>
        <taxon>Euteleostomi</taxon>
        <taxon>Actinopterygii</taxon>
        <taxon>Neopterygii</taxon>
        <taxon>Teleostei</taxon>
        <taxon>Neoteleostei</taxon>
        <taxon>Acanthomorphata</taxon>
        <taxon>Zeiogadaria</taxon>
        <taxon>Gadariae</taxon>
        <taxon>Gadiformes</taxon>
        <taxon>Gadoidei</taxon>
        <taxon>Merlucciidae</taxon>
        <taxon>Merluccius</taxon>
    </lineage>
</organism>
<dbReference type="InterPro" id="IPR003599">
    <property type="entry name" value="Ig_sub"/>
</dbReference>
<keyword evidence="2" id="KW-1015">Disulfide bond</keyword>
<dbReference type="Gene3D" id="2.60.40.10">
    <property type="entry name" value="Immunoglobulins"/>
    <property type="match status" value="5"/>
</dbReference>
<evidence type="ECO:0000256" key="1">
    <source>
        <dbReference type="ARBA" id="ARBA00022729"/>
    </source>
</evidence>
<evidence type="ECO:0000256" key="3">
    <source>
        <dbReference type="SAM" id="Phobius"/>
    </source>
</evidence>
<feature type="domain" description="Ig-like" evidence="4">
    <location>
        <begin position="503"/>
        <end position="587"/>
    </location>
</feature>
<dbReference type="InterPro" id="IPR007110">
    <property type="entry name" value="Ig-like_dom"/>
</dbReference>
<feature type="transmembrane region" description="Helical" evidence="3">
    <location>
        <begin position="372"/>
        <end position="392"/>
    </location>
</feature>
<dbReference type="GO" id="GO:0007166">
    <property type="term" value="P:cell surface receptor signaling pathway"/>
    <property type="evidence" value="ECO:0007669"/>
    <property type="project" value="TreeGrafter"/>
</dbReference>
<feature type="domain" description="Ig-like" evidence="4">
    <location>
        <begin position="592"/>
        <end position="673"/>
    </location>
</feature>
<keyword evidence="3" id="KW-0472">Membrane</keyword>